<organism evidence="2 3">
    <name type="scientific">Phytophthora aleatoria</name>
    <dbReference type="NCBI Taxonomy" id="2496075"/>
    <lineage>
        <taxon>Eukaryota</taxon>
        <taxon>Sar</taxon>
        <taxon>Stramenopiles</taxon>
        <taxon>Oomycota</taxon>
        <taxon>Peronosporomycetes</taxon>
        <taxon>Peronosporales</taxon>
        <taxon>Peronosporaceae</taxon>
        <taxon>Phytophthora</taxon>
    </lineage>
</organism>
<gene>
    <name evidence="2" type="ORF">JG688_00016906</name>
</gene>
<protein>
    <submittedName>
        <fullName evidence="2">Uncharacterized protein</fullName>
    </submittedName>
</protein>
<sequence length="139" mass="14484">DTNSVCPFDHSAEYQYCLRGFIPRGSLLYSRALVTIQVRLQYGAMGGAPVDCPLEQRLRKGSFAKPSINSRSSPLSSRALVPLRAAPPGGGSALRACPCSSSEEDEYTLLAGFASSPSSFPLGTVSGPASTASVASIGR</sequence>
<proteinExistence type="predicted"/>
<feature type="region of interest" description="Disordered" evidence="1">
    <location>
        <begin position="118"/>
        <end position="139"/>
    </location>
</feature>
<evidence type="ECO:0000313" key="2">
    <source>
        <dbReference type="EMBL" id="KAG6944805.1"/>
    </source>
</evidence>
<comment type="caution">
    <text evidence="2">The sequence shown here is derived from an EMBL/GenBank/DDBJ whole genome shotgun (WGS) entry which is preliminary data.</text>
</comment>
<dbReference type="AlphaFoldDB" id="A0A8J5IIA3"/>
<name>A0A8J5IIA3_9STRA</name>
<evidence type="ECO:0000256" key="1">
    <source>
        <dbReference type="SAM" id="MobiDB-lite"/>
    </source>
</evidence>
<keyword evidence="3" id="KW-1185">Reference proteome</keyword>
<dbReference type="Proteomes" id="UP000709295">
    <property type="component" value="Unassembled WGS sequence"/>
</dbReference>
<dbReference type="EMBL" id="JAENGY010002276">
    <property type="protein sequence ID" value="KAG6944805.1"/>
    <property type="molecule type" value="Genomic_DNA"/>
</dbReference>
<reference evidence="2" key="1">
    <citation type="submission" date="2021-01" db="EMBL/GenBank/DDBJ databases">
        <title>Phytophthora aleatoria, a newly-described species from Pinus radiata is distinct from Phytophthora cactorum isolates based on comparative genomics.</title>
        <authorList>
            <person name="Mcdougal R."/>
            <person name="Panda P."/>
            <person name="Williams N."/>
            <person name="Studholme D.J."/>
        </authorList>
    </citation>
    <scope>NUCLEOTIDE SEQUENCE</scope>
    <source>
        <strain evidence="2">NZFS 4037</strain>
    </source>
</reference>
<feature type="non-terminal residue" evidence="2">
    <location>
        <position position="139"/>
    </location>
</feature>
<evidence type="ECO:0000313" key="3">
    <source>
        <dbReference type="Proteomes" id="UP000709295"/>
    </source>
</evidence>
<accession>A0A8J5IIA3</accession>